<feature type="compositionally biased region" description="Acidic residues" evidence="1">
    <location>
        <begin position="149"/>
        <end position="160"/>
    </location>
</feature>
<feature type="compositionally biased region" description="Low complexity" evidence="1">
    <location>
        <begin position="177"/>
        <end position="200"/>
    </location>
</feature>
<proteinExistence type="predicted"/>
<keyword evidence="3" id="KW-1185">Reference proteome</keyword>
<protein>
    <submittedName>
        <fullName evidence="2">Uncharacterized protein</fullName>
    </submittedName>
</protein>
<feature type="non-terminal residue" evidence="2">
    <location>
        <position position="1"/>
    </location>
</feature>
<gene>
    <name evidence="2" type="ORF">PCOR1329_LOCUS80734</name>
</gene>
<comment type="caution">
    <text evidence="2">The sequence shown here is derived from an EMBL/GenBank/DDBJ whole genome shotgun (WGS) entry which is preliminary data.</text>
</comment>
<feature type="non-terminal residue" evidence="2">
    <location>
        <position position="212"/>
    </location>
</feature>
<reference evidence="2" key="1">
    <citation type="submission" date="2023-10" db="EMBL/GenBank/DDBJ databases">
        <authorList>
            <person name="Chen Y."/>
            <person name="Shah S."/>
            <person name="Dougan E. K."/>
            <person name="Thang M."/>
            <person name="Chan C."/>
        </authorList>
    </citation>
    <scope>NUCLEOTIDE SEQUENCE [LARGE SCALE GENOMIC DNA]</scope>
</reference>
<dbReference type="EMBL" id="CAUYUJ010021468">
    <property type="protein sequence ID" value="CAK0904813.1"/>
    <property type="molecule type" value="Genomic_DNA"/>
</dbReference>
<evidence type="ECO:0000313" key="3">
    <source>
        <dbReference type="Proteomes" id="UP001189429"/>
    </source>
</evidence>
<feature type="compositionally biased region" description="Acidic residues" evidence="1">
    <location>
        <begin position="122"/>
        <end position="136"/>
    </location>
</feature>
<feature type="compositionally biased region" description="Basic residues" evidence="1">
    <location>
        <begin position="166"/>
        <end position="176"/>
    </location>
</feature>
<sequence length="212" mass="22825">KGINISLGRASTCSSDSTKVGAIEDLWSQGRGRCLQLRRLLRRAAFARLPPVTRAVVRSTARHMAAAPDVLLQHWWCEIGKVFRTFFLGRGKDRSRWRRNLAAATYLRAADGGRTGAAADPAEPEEPADDEEEVWPDLDGGSELAELAGVEDEEDIEDELTVPRAPARRASARKRPAAAQIGAAAVGAAAASGSRSAARRPAPPRAGKEPRR</sequence>
<feature type="compositionally biased region" description="Low complexity" evidence="1">
    <location>
        <begin position="112"/>
        <end position="121"/>
    </location>
</feature>
<feature type="region of interest" description="Disordered" evidence="1">
    <location>
        <begin position="112"/>
        <end position="212"/>
    </location>
</feature>
<evidence type="ECO:0000313" key="2">
    <source>
        <dbReference type="EMBL" id="CAK0904813.1"/>
    </source>
</evidence>
<dbReference type="Proteomes" id="UP001189429">
    <property type="component" value="Unassembled WGS sequence"/>
</dbReference>
<evidence type="ECO:0000256" key="1">
    <source>
        <dbReference type="SAM" id="MobiDB-lite"/>
    </source>
</evidence>
<organism evidence="2 3">
    <name type="scientific">Prorocentrum cordatum</name>
    <dbReference type="NCBI Taxonomy" id="2364126"/>
    <lineage>
        <taxon>Eukaryota</taxon>
        <taxon>Sar</taxon>
        <taxon>Alveolata</taxon>
        <taxon>Dinophyceae</taxon>
        <taxon>Prorocentrales</taxon>
        <taxon>Prorocentraceae</taxon>
        <taxon>Prorocentrum</taxon>
    </lineage>
</organism>
<accession>A0ABN9XXE7</accession>
<name>A0ABN9XXE7_9DINO</name>